<dbReference type="GO" id="GO:0000724">
    <property type="term" value="P:double-strand break repair via homologous recombination"/>
    <property type="evidence" value="ECO:0007669"/>
    <property type="project" value="TreeGrafter"/>
</dbReference>
<proteinExistence type="predicted"/>
<reference evidence="2" key="1">
    <citation type="submission" date="2014-05" db="EMBL/GenBank/DDBJ databases">
        <authorList>
            <person name="Chronopoulou M."/>
        </authorList>
    </citation>
    <scope>NUCLEOTIDE SEQUENCE</scope>
    <source>
        <tissue evidence="2">Whole organism</tissue>
    </source>
</reference>
<dbReference type="GO" id="GO:0003677">
    <property type="term" value="F:DNA binding"/>
    <property type="evidence" value="ECO:0007669"/>
    <property type="project" value="UniProtKB-KW"/>
</dbReference>
<dbReference type="Gene3D" id="2.40.50.140">
    <property type="entry name" value="Nucleic acid-binding proteins"/>
    <property type="match status" value="1"/>
</dbReference>
<dbReference type="InterPro" id="IPR051231">
    <property type="entry name" value="SOSS-B"/>
</dbReference>
<dbReference type="FunFam" id="2.40.50.140:FF:000072">
    <property type="entry name" value="SOSS complex subunit B2"/>
    <property type="match status" value="1"/>
</dbReference>
<gene>
    <name evidence="2" type="primary">NABP2</name>
</gene>
<dbReference type="PANTHER" id="PTHR13356">
    <property type="entry name" value="OB FOLD NUCLEIC ACID BINDING PROTEIN-RELATED"/>
    <property type="match status" value="1"/>
</dbReference>
<evidence type="ECO:0000256" key="1">
    <source>
        <dbReference type="ARBA" id="ARBA00023125"/>
    </source>
</evidence>
<dbReference type="GO" id="GO:0010212">
    <property type="term" value="P:response to ionizing radiation"/>
    <property type="evidence" value="ECO:0007669"/>
    <property type="project" value="TreeGrafter"/>
</dbReference>
<evidence type="ECO:0000313" key="2">
    <source>
        <dbReference type="EMBL" id="CDW50230.1"/>
    </source>
</evidence>
<dbReference type="PANTHER" id="PTHR13356:SF0">
    <property type="entry name" value="SOSS COMPLEX SUBUNIT B HOMOLOG"/>
    <property type="match status" value="1"/>
</dbReference>
<dbReference type="GO" id="GO:0005694">
    <property type="term" value="C:chromosome"/>
    <property type="evidence" value="ECO:0007669"/>
    <property type="project" value="UniProtKB-ARBA"/>
</dbReference>
<name>A0A0K2VIQ4_LEPSM</name>
<keyword evidence="1" id="KW-0238">DNA-binding</keyword>
<dbReference type="OrthoDB" id="295715at2759"/>
<dbReference type="InterPro" id="IPR012340">
    <property type="entry name" value="NA-bd_OB-fold"/>
</dbReference>
<organism evidence="2">
    <name type="scientific">Lepeophtheirus salmonis</name>
    <name type="common">Salmon louse</name>
    <name type="synonym">Caligus salmonis</name>
    <dbReference type="NCBI Taxonomy" id="72036"/>
    <lineage>
        <taxon>Eukaryota</taxon>
        <taxon>Metazoa</taxon>
        <taxon>Ecdysozoa</taxon>
        <taxon>Arthropoda</taxon>
        <taxon>Crustacea</taxon>
        <taxon>Multicrustacea</taxon>
        <taxon>Hexanauplia</taxon>
        <taxon>Copepoda</taxon>
        <taxon>Siphonostomatoida</taxon>
        <taxon>Caligidae</taxon>
        <taxon>Lepeophtheirus</taxon>
    </lineage>
</organism>
<dbReference type="EMBL" id="HACA01032869">
    <property type="protein sequence ID" value="CDW50230.1"/>
    <property type="molecule type" value="Transcribed_RNA"/>
</dbReference>
<dbReference type="SUPFAM" id="SSF50249">
    <property type="entry name" value="Nucleic acid-binding proteins"/>
    <property type="match status" value="1"/>
</dbReference>
<dbReference type="GO" id="GO:0044818">
    <property type="term" value="P:mitotic G2/M transition checkpoint"/>
    <property type="evidence" value="ECO:0007669"/>
    <property type="project" value="TreeGrafter"/>
</dbReference>
<dbReference type="GO" id="GO:0070876">
    <property type="term" value="C:SOSS complex"/>
    <property type="evidence" value="ECO:0007669"/>
    <property type="project" value="TreeGrafter"/>
</dbReference>
<accession>A0A0K2VIQ4</accession>
<dbReference type="AlphaFoldDB" id="A0A0K2VIQ4"/>
<protein>
    <submittedName>
        <fullName evidence="2">Nucleic acid binding protein 2 [Alligator sinensis]</fullName>
    </submittedName>
</protein>
<sequence length="132" mass="14671">MKRHDSYVTLFPKHSSNCQVRTVTVADRTGSVNLSVWDDPGKLINPGDIIRISKVYANVWKKCLTLYIGKGGELSKVGEFCLVFSETPFMSEPSRELAAVQAQIQAERSLGGENGFAQRKMYSTNNGKVLEK</sequence>
<dbReference type="CDD" id="cd04491">
    <property type="entry name" value="SoSSB_OBF"/>
    <property type="match status" value="1"/>
</dbReference>